<dbReference type="Proteomes" id="UP000236642">
    <property type="component" value="Unassembled WGS sequence"/>
</dbReference>
<accession>A0A2H5Y9F1</accession>
<dbReference type="AlphaFoldDB" id="A0A2H5Y9F1"/>
<proteinExistence type="predicted"/>
<gene>
    <name evidence="1" type="ORF">HRbin22_02348</name>
</gene>
<name>A0A2H5Y9F1_9CHLR</name>
<evidence type="ECO:0000313" key="2">
    <source>
        <dbReference type="Proteomes" id="UP000236642"/>
    </source>
</evidence>
<organism evidence="1 2">
    <name type="scientific">Candidatus Thermoflexus japonica</name>
    <dbReference type="NCBI Taxonomy" id="2035417"/>
    <lineage>
        <taxon>Bacteria</taxon>
        <taxon>Bacillati</taxon>
        <taxon>Chloroflexota</taxon>
        <taxon>Thermoflexia</taxon>
        <taxon>Thermoflexales</taxon>
        <taxon>Thermoflexaceae</taxon>
        <taxon>Thermoflexus</taxon>
    </lineage>
</organism>
<evidence type="ECO:0000313" key="1">
    <source>
        <dbReference type="EMBL" id="GBD10085.1"/>
    </source>
</evidence>
<reference evidence="2" key="1">
    <citation type="submission" date="2017-09" db="EMBL/GenBank/DDBJ databases">
        <title>Metaegenomics of thermophilic ammonia-oxidizing enrichment culture.</title>
        <authorList>
            <person name="Kato S."/>
            <person name="Suzuki K."/>
        </authorList>
    </citation>
    <scope>NUCLEOTIDE SEQUENCE [LARGE SCALE GENOMIC DNA]</scope>
</reference>
<dbReference type="EMBL" id="BEHY01000104">
    <property type="protein sequence ID" value="GBD10085.1"/>
    <property type="molecule type" value="Genomic_DNA"/>
</dbReference>
<sequence>MVILVLRLPFAPLKVRWLPSGLAPADTEVDGALEAVRTIYRPAQEERERLWWARWGPRTTKGFWVEVPVFSWGYGALVVETARRGWQGGPPNPAGSVERLQVRGQPGRCLRSPGENAAGLIWEEGNFRYRVLQWGLRLGCADLRQVVEGPQRTGP</sequence>
<protein>
    <submittedName>
        <fullName evidence="1">Uncharacterized protein</fullName>
    </submittedName>
</protein>
<comment type="caution">
    <text evidence="1">The sequence shown here is derived from an EMBL/GenBank/DDBJ whole genome shotgun (WGS) entry which is preliminary data.</text>
</comment>